<feature type="transmembrane region" description="Helical" evidence="5">
    <location>
        <begin position="185"/>
        <end position="203"/>
    </location>
</feature>
<proteinExistence type="predicted"/>
<keyword evidence="3 5" id="KW-1133">Transmembrane helix</keyword>
<dbReference type="PANTHER" id="PTHR16201">
    <property type="entry name" value="SEVEN TRANSMEMBRANE PROTEIN 1-RELATED"/>
    <property type="match status" value="1"/>
</dbReference>
<dbReference type="KEGG" id="ngr:NAEGRDRAFT_64505"/>
<dbReference type="eggNOG" id="KOG2913">
    <property type="taxonomic scope" value="Eukaryota"/>
</dbReference>
<dbReference type="GO" id="GO:0015174">
    <property type="term" value="F:basic amino acid transmembrane transporter activity"/>
    <property type="evidence" value="ECO:0007669"/>
    <property type="project" value="TreeGrafter"/>
</dbReference>
<keyword evidence="4 5" id="KW-0472">Membrane</keyword>
<feature type="transmembrane region" description="Helical" evidence="5">
    <location>
        <begin position="280"/>
        <end position="306"/>
    </location>
</feature>
<sequence length="360" mass="40560">MHLPPSSTYIIGANYPFAPAFNYYSLSDNGGAFNSNNITNNTDCFPVKDGYHYIPWMLNALGECIRTPTEQASFWIGLSSIGFWLFANLPQIIENYRKSNADSLAPAFLFQWILGDSLNLIGSILANQLPTQIATAVYYVCMDVILIAQFIYYTIKNRRKKQREELTGINESDHLIQDDSKQKSYGKIMAFSAFFLTAGFYLMQSQMSSEGVMNSSFSTGRKLLSESQQDIEDGKYWPIYGVDIAGYVIGSLSTCLYLGSRIPQIIKNFQRRSTEGLSPILFICAFLGNSTYAGSLFLYSVSWQFILSRLPWIIGSAGVLVMDLLILLQFLFFNVILKRKIEGGAEEGFEKLEEEETSEQ</sequence>
<dbReference type="OrthoDB" id="8048523at2759"/>
<evidence type="ECO:0000313" key="7">
    <source>
        <dbReference type="Proteomes" id="UP000006671"/>
    </source>
</evidence>
<evidence type="ECO:0000256" key="2">
    <source>
        <dbReference type="ARBA" id="ARBA00022692"/>
    </source>
</evidence>
<name>D2V6N6_NAEGR</name>
<dbReference type="Gene3D" id="1.20.1280.290">
    <property type="match status" value="2"/>
</dbReference>
<comment type="subcellular location">
    <subcellularLocation>
        <location evidence="1">Membrane</location>
        <topology evidence="1">Multi-pass membrane protein</topology>
    </subcellularLocation>
</comment>
<dbReference type="RefSeq" id="XP_002680217.1">
    <property type="nucleotide sequence ID" value="XM_002680171.1"/>
</dbReference>
<dbReference type="GO" id="GO:0098852">
    <property type="term" value="C:lytic vacuole membrane"/>
    <property type="evidence" value="ECO:0007669"/>
    <property type="project" value="UniProtKB-ARBA"/>
</dbReference>
<keyword evidence="7" id="KW-1185">Reference proteome</keyword>
<organism evidence="7">
    <name type="scientific">Naegleria gruberi</name>
    <name type="common">Amoeba</name>
    <dbReference type="NCBI Taxonomy" id="5762"/>
    <lineage>
        <taxon>Eukaryota</taxon>
        <taxon>Discoba</taxon>
        <taxon>Heterolobosea</taxon>
        <taxon>Tetramitia</taxon>
        <taxon>Eutetramitia</taxon>
        <taxon>Vahlkampfiidae</taxon>
        <taxon>Naegleria</taxon>
    </lineage>
</organism>
<keyword evidence="2 5" id="KW-0812">Transmembrane</keyword>
<dbReference type="AlphaFoldDB" id="D2V6N6"/>
<dbReference type="Proteomes" id="UP000006671">
    <property type="component" value="Unassembled WGS sequence"/>
</dbReference>
<protein>
    <submittedName>
        <fullName evidence="6">Predicted protein</fullName>
    </submittedName>
</protein>
<dbReference type="OMA" id="ISQCVYY"/>
<evidence type="ECO:0000256" key="4">
    <source>
        <dbReference type="ARBA" id="ARBA00023136"/>
    </source>
</evidence>
<reference evidence="6 7" key="1">
    <citation type="journal article" date="2010" name="Cell">
        <title>The genome of Naegleria gruberi illuminates early eukaryotic versatility.</title>
        <authorList>
            <person name="Fritz-Laylin L.K."/>
            <person name="Prochnik S.E."/>
            <person name="Ginger M.L."/>
            <person name="Dacks J.B."/>
            <person name="Carpenter M.L."/>
            <person name="Field M.C."/>
            <person name="Kuo A."/>
            <person name="Paredez A."/>
            <person name="Chapman J."/>
            <person name="Pham J."/>
            <person name="Shu S."/>
            <person name="Neupane R."/>
            <person name="Cipriano M."/>
            <person name="Mancuso J."/>
            <person name="Tu H."/>
            <person name="Salamov A."/>
            <person name="Lindquist E."/>
            <person name="Shapiro H."/>
            <person name="Lucas S."/>
            <person name="Grigoriev I.V."/>
            <person name="Cande W.Z."/>
            <person name="Fulton C."/>
            <person name="Rokhsar D.S."/>
            <person name="Dawson S.C."/>
        </authorList>
    </citation>
    <scope>NUCLEOTIDE SEQUENCE [LARGE SCALE GENOMIC DNA]</scope>
    <source>
        <strain evidence="6 7">NEG-M</strain>
    </source>
</reference>
<dbReference type="InParanoid" id="D2V6N6"/>
<evidence type="ECO:0000256" key="5">
    <source>
        <dbReference type="SAM" id="Phobius"/>
    </source>
</evidence>
<dbReference type="SMART" id="SM00679">
    <property type="entry name" value="CTNS"/>
    <property type="match status" value="2"/>
</dbReference>
<feature type="transmembrane region" description="Helical" evidence="5">
    <location>
        <begin position="312"/>
        <end position="333"/>
    </location>
</feature>
<dbReference type="InterPro" id="IPR006603">
    <property type="entry name" value="PQ-loop_rpt"/>
</dbReference>
<dbReference type="VEuPathDB" id="AmoebaDB:NAEGRDRAFT_64505"/>
<feature type="transmembrane region" description="Helical" evidence="5">
    <location>
        <begin position="237"/>
        <end position="259"/>
    </location>
</feature>
<dbReference type="FunFam" id="1.20.1280.290:FF:000009">
    <property type="entry name" value="PQ loop repeat family protein"/>
    <property type="match status" value="1"/>
</dbReference>
<dbReference type="EMBL" id="GG738854">
    <property type="protein sequence ID" value="EFC47473.1"/>
    <property type="molecule type" value="Genomic_DNA"/>
</dbReference>
<gene>
    <name evidence="6" type="ORF">NAEGRDRAFT_64505</name>
</gene>
<dbReference type="GeneID" id="8849103"/>
<feature type="transmembrane region" description="Helical" evidence="5">
    <location>
        <begin position="136"/>
        <end position="155"/>
    </location>
</feature>
<evidence type="ECO:0000256" key="3">
    <source>
        <dbReference type="ARBA" id="ARBA00022989"/>
    </source>
</evidence>
<dbReference type="InterPro" id="IPR051415">
    <property type="entry name" value="LAAT-1"/>
</dbReference>
<evidence type="ECO:0000256" key="1">
    <source>
        <dbReference type="ARBA" id="ARBA00004141"/>
    </source>
</evidence>
<accession>D2V6N6</accession>
<dbReference type="FunCoup" id="D2V6N6">
    <property type="interactions" value="92"/>
</dbReference>
<dbReference type="Pfam" id="PF04193">
    <property type="entry name" value="PQ-loop"/>
    <property type="match status" value="2"/>
</dbReference>
<evidence type="ECO:0000313" key="6">
    <source>
        <dbReference type="EMBL" id="EFC47473.1"/>
    </source>
</evidence>
<dbReference type="PANTHER" id="PTHR16201:SF34">
    <property type="entry name" value="LYSOSOMAL AMINO ACID TRANSPORTER 1"/>
    <property type="match status" value="1"/>
</dbReference>